<evidence type="ECO:0000313" key="2">
    <source>
        <dbReference type="Proteomes" id="UP001152531"/>
    </source>
</evidence>
<protein>
    <submittedName>
        <fullName evidence="1">Serine/threonine-protein kinase</fullName>
    </submittedName>
</protein>
<reference evidence="1" key="1">
    <citation type="submission" date="2022-06" db="EMBL/GenBank/DDBJ databases">
        <authorList>
            <person name="Legras J.-L."/>
            <person name="Devillers H."/>
            <person name="Grondin C."/>
        </authorList>
    </citation>
    <scope>NUCLEOTIDE SEQUENCE</scope>
    <source>
        <strain evidence="1">CLIB 1444</strain>
    </source>
</reference>
<comment type="caution">
    <text evidence="1">The sequence shown here is derived from an EMBL/GenBank/DDBJ whole genome shotgun (WGS) entry which is preliminary data.</text>
</comment>
<accession>A0ACA9Y329</accession>
<sequence length="780" mass="89833">MNGGRLNDKQITAQLAKDFNDFYLKITSKTINQIGNYEIIEEIGEGSFGKVYLANHILLNMPVVLKCGLTDDPNIVREVFYHRQLKHKNIVKLYEVIKTETHLWLVMEYCQGNELYYHIYEKRRLEFKEVQQIFFQIIQAIKYVHSLNLVHRDLKLENILFGDKKRNTVKLTDFGFVREFDPIKRNFLSTICGTTVYMAPEVLKSEKYNGMLTDIWSLGIILYTMLYGTMPFDEEDDLKTKFKIVHEEPIYTDDIPSSAINLIKRMLDKNPTRRPNLNDILNSEFLINITNKFPEKAKRSSSMALTDSESIMSMTQHQNSGLPPFQSKIVKHLLKNFKKSDIKIERLQNDVNNGEMNSLTALYELALTREFYKKKKKYYKNSRRARRSLSKSKRKVKSVLSLSEEGSQPLERIMSTLSLNSKNQSKSNLARKSSEKFNERRLSSERRISTDKRRSLVDSNIYQSENSTPPFNRTVSFFPNGHERRSSISSALNIMSERKNLKKNSRLRDRLQFWKKKDDEINGLFRNDVLRDQISDITLNSPSPKTVADDQLPIISNFQDETENDSIILQPNKHPLISNSNSPINNSTETSIRMKNRPSSMVSQMSQVSHLSQLSTMLSESESEMIIDSDSMDDFEEELYESSIVTSTYDNQKSSKRKSRPIYRRQPSSDVSIASMSTTTTSRPLQSTSINNSYSKKSSLSQVSSNSSEESSDILSPISTIPYRAKKFSLPRSSSPENISLPRSSSPPLPTKFKVKPKLAEPKGRMFEIVDVAEVDETED</sequence>
<dbReference type="Proteomes" id="UP001152531">
    <property type="component" value="Unassembled WGS sequence"/>
</dbReference>
<dbReference type="EMBL" id="CALSDN010000002">
    <property type="protein sequence ID" value="CAH6719230.1"/>
    <property type="molecule type" value="Genomic_DNA"/>
</dbReference>
<keyword evidence="1" id="KW-0808">Transferase</keyword>
<evidence type="ECO:0000313" key="1">
    <source>
        <dbReference type="EMBL" id="CAH6719230.1"/>
    </source>
</evidence>
<keyword evidence="2" id="KW-1185">Reference proteome</keyword>
<keyword evidence="1" id="KW-0418">Kinase</keyword>
<proteinExistence type="predicted"/>
<organism evidence="1 2">
    <name type="scientific">[Candida] jaroonii</name>
    <dbReference type="NCBI Taxonomy" id="467808"/>
    <lineage>
        <taxon>Eukaryota</taxon>
        <taxon>Fungi</taxon>
        <taxon>Dikarya</taxon>
        <taxon>Ascomycota</taxon>
        <taxon>Saccharomycotina</taxon>
        <taxon>Pichiomycetes</taxon>
        <taxon>Debaryomycetaceae</taxon>
        <taxon>Yamadazyma</taxon>
    </lineage>
</organism>
<name>A0ACA9Y329_9ASCO</name>
<gene>
    <name evidence="1" type="ORF">CLIB1444_02S03818</name>
</gene>